<dbReference type="InterPro" id="IPR032710">
    <property type="entry name" value="NTF2-like_dom_sf"/>
</dbReference>
<dbReference type="RefSeq" id="WP_027763769.1">
    <property type="nucleotide sequence ID" value="NZ_JAVREQ010000001.1"/>
</dbReference>
<keyword evidence="3" id="KW-1185">Reference proteome</keyword>
<proteinExistence type="predicted"/>
<dbReference type="Proteomes" id="UP001183414">
    <property type="component" value="Unassembled WGS sequence"/>
</dbReference>
<evidence type="ECO:0000259" key="1">
    <source>
        <dbReference type="Pfam" id="PF14534"/>
    </source>
</evidence>
<dbReference type="EMBL" id="JAVREQ010000001">
    <property type="protein sequence ID" value="MDT0377453.1"/>
    <property type="molecule type" value="Genomic_DNA"/>
</dbReference>
<gene>
    <name evidence="2" type="ORF">RM572_01515</name>
</gene>
<dbReference type="Gene3D" id="3.10.450.50">
    <property type="match status" value="1"/>
</dbReference>
<accession>A0ABU2NMK4</accession>
<dbReference type="SUPFAM" id="SSF54427">
    <property type="entry name" value="NTF2-like"/>
    <property type="match status" value="1"/>
</dbReference>
<organism evidence="2 3">
    <name type="scientific">Streptomyces hazeniae</name>
    <dbReference type="NCBI Taxonomy" id="3075538"/>
    <lineage>
        <taxon>Bacteria</taxon>
        <taxon>Bacillati</taxon>
        <taxon>Actinomycetota</taxon>
        <taxon>Actinomycetes</taxon>
        <taxon>Kitasatosporales</taxon>
        <taxon>Streptomycetaceae</taxon>
        <taxon>Streptomyces</taxon>
    </lineage>
</organism>
<protein>
    <submittedName>
        <fullName evidence="2">Nuclear transport factor 2 family protein</fullName>
    </submittedName>
</protein>
<comment type="caution">
    <text evidence="2">The sequence shown here is derived from an EMBL/GenBank/DDBJ whole genome shotgun (WGS) entry which is preliminary data.</text>
</comment>
<dbReference type="InterPro" id="IPR027843">
    <property type="entry name" value="DUF4440"/>
</dbReference>
<reference evidence="3" key="1">
    <citation type="submission" date="2023-07" db="EMBL/GenBank/DDBJ databases">
        <title>30 novel species of actinomycetes from the DSMZ collection.</title>
        <authorList>
            <person name="Nouioui I."/>
        </authorList>
    </citation>
    <scope>NUCLEOTIDE SEQUENCE [LARGE SCALE GENOMIC DNA]</scope>
    <source>
        <strain evidence="3">DSM 42041</strain>
    </source>
</reference>
<name>A0ABU2NMK4_9ACTN</name>
<dbReference type="Pfam" id="PF14534">
    <property type="entry name" value="DUF4440"/>
    <property type="match status" value="1"/>
</dbReference>
<evidence type="ECO:0000313" key="2">
    <source>
        <dbReference type="EMBL" id="MDT0377453.1"/>
    </source>
</evidence>
<evidence type="ECO:0000313" key="3">
    <source>
        <dbReference type="Proteomes" id="UP001183414"/>
    </source>
</evidence>
<feature type="domain" description="DUF4440" evidence="1">
    <location>
        <begin position="9"/>
        <end position="115"/>
    </location>
</feature>
<sequence>MNGTDEERLLALAQAWADAIVANDVRAIGRYMTDDWVLVDQDGIGTREKFLSLVASGDLTHEMMRTVEGTARVRVYGDTAVLTARVVNTAHYRGQAFHADEWTTDVYLRTPTGWLCTHSHVTPAA</sequence>